<feature type="domain" description="Glycosyl transferase family 1" evidence="1">
    <location>
        <begin position="210"/>
        <end position="375"/>
    </location>
</feature>
<name>A0A7H0LDC1_9SPHN</name>
<gene>
    <name evidence="3" type="ORF">H3Z74_12675</name>
</gene>
<dbReference type="Gene3D" id="3.40.50.2000">
    <property type="entry name" value="Glycogen Phosphorylase B"/>
    <property type="match status" value="2"/>
</dbReference>
<dbReference type="AlphaFoldDB" id="A0A7H0LDC1"/>
<dbReference type="SUPFAM" id="SSF53756">
    <property type="entry name" value="UDP-Glycosyltransferase/glycogen phosphorylase"/>
    <property type="match status" value="1"/>
</dbReference>
<evidence type="ECO:0000259" key="1">
    <source>
        <dbReference type="Pfam" id="PF00534"/>
    </source>
</evidence>
<dbReference type="EMBL" id="CP061038">
    <property type="protein sequence ID" value="QNQ07674.1"/>
    <property type="molecule type" value="Genomic_DNA"/>
</dbReference>
<dbReference type="PANTHER" id="PTHR45947">
    <property type="entry name" value="SULFOQUINOVOSYL TRANSFERASE SQD2"/>
    <property type="match status" value="1"/>
</dbReference>
<protein>
    <submittedName>
        <fullName evidence="3">Glycosyltransferase family 4 protein</fullName>
    </submittedName>
</protein>
<keyword evidence="3" id="KW-0808">Transferase</keyword>
<proteinExistence type="predicted"/>
<organism evidence="3 4">
    <name type="scientific">Sphingomonas alpina</name>
    <dbReference type="NCBI Taxonomy" id="653931"/>
    <lineage>
        <taxon>Bacteria</taxon>
        <taxon>Pseudomonadati</taxon>
        <taxon>Pseudomonadota</taxon>
        <taxon>Alphaproteobacteria</taxon>
        <taxon>Sphingomonadales</taxon>
        <taxon>Sphingomonadaceae</taxon>
        <taxon>Sphingomonas</taxon>
    </lineage>
</organism>
<accession>A0A7H0LDC1</accession>
<dbReference type="Proteomes" id="UP000516148">
    <property type="component" value="Chromosome"/>
</dbReference>
<dbReference type="KEGG" id="spap:H3Z74_12675"/>
<dbReference type="CDD" id="cd03801">
    <property type="entry name" value="GT4_PimA-like"/>
    <property type="match status" value="1"/>
</dbReference>
<reference evidence="3 4" key="1">
    <citation type="submission" date="2020-09" db="EMBL/GenBank/DDBJ databases">
        <title>Sphingomonas sp., a new species isolated from pork steak.</title>
        <authorList>
            <person name="Heidler von Heilborn D."/>
        </authorList>
    </citation>
    <scope>NUCLEOTIDE SEQUENCE [LARGE SCALE GENOMIC DNA]</scope>
    <source>
        <strain evidence="4">S8-3T</strain>
    </source>
</reference>
<dbReference type="InterPro" id="IPR028098">
    <property type="entry name" value="Glyco_trans_4-like_N"/>
</dbReference>
<evidence type="ECO:0000313" key="4">
    <source>
        <dbReference type="Proteomes" id="UP000516148"/>
    </source>
</evidence>
<dbReference type="GO" id="GO:0016758">
    <property type="term" value="F:hexosyltransferase activity"/>
    <property type="evidence" value="ECO:0007669"/>
    <property type="project" value="TreeGrafter"/>
</dbReference>
<dbReference type="Pfam" id="PF13579">
    <property type="entry name" value="Glyco_trans_4_4"/>
    <property type="match status" value="1"/>
</dbReference>
<evidence type="ECO:0000313" key="3">
    <source>
        <dbReference type="EMBL" id="QNQ07674.1"/>
    </source>
</evidence>
<sequence length="406" mass="44104">MPSTGQAGRPIRIAVVNTHPIQYFAPLYAALNRADDLEITALYLSDFSLRGAHDRDFGKAVTWDVDLLAGYESRFIGRNVGTIEPYGFFSTVSPALFAEISPKRYDALWIHGHGYAAKMIALAAARLKGVPVFMRGETHLGLGISPAKAAARHAVIGALYRQCTGLLAIGAANHDFYRAMGVPEERISLVPYTVDNDRFIAAARITPQERKDWRRRLGVDDHAPIILFASKFQARKRPGDLLQAFLRLRRAGLDAHLVMVGSGELEADLHNAAVAAADPNIHFPGFFNQSDLPRVYAASELFVLPSENEPWGLIVNEVMCAGLPVIVSQEVGCVRDLVRDGVNGATYPSGDIDALAAAIRSVLADPAKRMAMGAASHRIIDHWSYRECLDGIRDALAKAGIAPATS</sequence>
<dbReference type="Pfam" id="PF00534">
    <property type="entry name" value="Glycos_transf_1"/>
    <property type="match status" value="1"/>
</dbReference>
<evidence type="ECO:0000259" key="2">
    <source>
        <dbReference type="Pfam" id="PF13579"/>
    </source>
</evidence>
<dbReference type="InterPro" id="IPR001296">
    <property type="entry name" value="Glyco_trans_1"/>
</dbReference>
<dbReference type="RefSeq" id="WP_187760022.1">
    <property type="nucleotide sequence ID" value="NZ_CP061038.1"/>
</dbReference>
<dbReference type="PANTHER" id="PTHR45947:SF3">
    <property type="entry name" value="SULFOQUINOVOSYL TRANSFERASE SQD2"/>
    <property type="match status" value="1"/>
</dbReference>
<keyword evidence="4" id="KW-1185">Reference proteome</keyword>
<dbReference type="InterPro" id="IPR050194">
    <property type="entry name" value="Glycosyltransferase_grp1"/>
</dbReference>
<feature type="domain" description="Glycosyltransferase subfamily 4-like N-terminal" evidence="2">
    <location>
        <begin position="95"/>
        <end position="192"/>
    </location>
</feature>